<name>A0A486XNU9_9GAMM</name>
<dbReference type="PANTHER" id="PTHR30604:SF1">
    <property type="entry name" value="DNA UTILIZATION PROTEIN HOFQ"/>
    <property type="match status" value="1"/>
</dbReference>
<dbReference type="InterPro" id="IPR004845">
    <property type="entry name" value="T2SS_GspD_CS"/>
</dbReference>
<reference evidence="12" key="1">
    <citation type="submission" date="2019-04" db="EMBL/GenBank/DDBJ databases">
        <authorList>
            <person name="Brambilla D."/>
        </authorList>
    </citation>
    <scope>NUCLEOTIDE SEQUENCE</scope>
    <source>
        <strain evidence="12">BAL1</strain>
    </source>
</reference>
<dbReference type="Pfam" id="PF03958">
    <property type="entry name" value="Secretin_N"/>
    <property type="match status" value="1"/>
</dbReference>
<evidence type="ECO:0000313" key="12">
    <source>
        <dbReference type="EMBL" id="VHO03232.1"/>
    </source>
</evidence>
<dbReference type="InterPro" id="IPR038591">
    <property type="entry name" value="NolW-like_sf"/>
</dbReference>
<dbReference type="InterPro" id="IPR013355">
    <property type="entry name" value="Pilus_4_PilQ"/>
</dbReference>
<feature type="domain" description="Secretin/TonB short N-terminal" evidence="11">
    <location>
        <begin position="297"/>
        <end position="345"/>
    </location>
</feature>
<feature type="compositionally biased region" description="Low complexity" evidence="9">
    <location>
        <begin position="462"/>
        <end position="484"/>
    </location>
</feature>
<dbReference type="GO" id="GO:0009306">
    <property type="term" value="P:protein secretion"/>
    <property type="evidence" value="ECO:0007669"/>
    <property type="project" value="InterPro"/>
</dbReference>
<gene>
    <name evidence="12" type="ORF">BAL341_1290</name>
</gene>
<keyword evidence="6" id="KW-0472">Membrane</keyword>
<evidence type="ECO:0000256" key="2">
    <source>
        <dbReference type="ARBA" id="ARBA00006304"/>
    </source>
</evidence>
<dbReference type="SMART" id="SM00965">
    <property type="entry name" value="STN"/>
    <property type="match status" value="1"/>
</dbReference>
<dbReference type="InterPro" id="IPR005644">
    <property type="entry name" value="NolW-like"/>
</dbReference>
<dbReference type="AlphaFoldDB" id="A0A486XNU9"/>
<evidence type="ECO:0000259" key="11">
    <source>
        <dbReference type="SMART" id="SM00965"/>
    </source>
</evidence>
<sequence>MDKIIKTMSGRFLRLALSFAALALLSLPAAAVPLLYDVRYNPLLTGETEIEFIFDEELYADPSIQVFNEPARIELFFDNSDYEEKLNEVLIDKAGVKRVTSEFVGEGFRTVIYLDYLKIYRTRVRGNVFYIHISDNPTADAVGSAADVAPTYINRVNAIDFRRGDKGEGRVLVFLRENTAAVDVAERLGKLEVEFHNTDILEELLYQLDVVDFGTIVKGIETFKEGSSTRLVIDTTAEFTFTYQQIDNIFTLNVERDTSNRSILGGGKEYKGRAISLNFQDIPVRTVLQIIADYNGFNLVTSDSVTGNITLRLDGTPWDQALEIVLRVKGLDKRMEGNILMVAPTDELAAREARELEAKQTVADLEPLYSDFLAINYAKAADIAGLLSNKDATLLSSRGSVNVDERTNTILIKDTAVNIENVRKLVERLDIPVRQVLIESRMVTVRDSVTDELGIRWGFSDQQSSSSSNQGTSGSAGGANTIANGTIPGLDDRWNVNLPASNPAGSIAFHIARLADGTLLDLELSALEKENKGEIIASPRITTANQKEARIEQGVEIPYVQAASSGATTVEFKKAVLSLTVTPQITPDNKIILDLVITQNTRGETVQTPTGPATAIDTQQIQTQVLVDNGETIVLGGIYQQQILSTVNKVPLFGDIPYVGALFRSTREVNEKNELLIFVTPKIITEGL</sequence>
<evidence type="ECO:0000256" key="4">
    <source>
        <dbReference type="ARBA" id="ARBA00022729"/>
    </source>
</evidence>
<evidence type="ECO:0000256" key="9">
    <source>
        <dbReference type="SAM" id="MobiDB-lite"/>
    </source>
</evidence>
<proteinExistence type="inferred from homology"/>
<evidence type="ECO:0000256" key="1">
    <source>
        <dbReference type="ARBA" id="ARBA00004442"/>
    </source>
</evidence>
<comment type="similarity">
    <text evidence="2">Belongs to the bacterial secretin family. PilQ subfamily.</text>
</comment>
<dbReference type="InterPro" id="IPR051808">
    <property type="entry name" value="Type_IV_pilus_biogenesis"/>
</dbReference>
<dbReference type="InterPro" id="IPR004846">
    <property type="entry name" value="T2SS/T3SS_dom"/>
</dbReference>
<accession>A0A486XNU9</accession>
<keyword evidence="5" id="KW-0653">Protein transport</keyword>
<dbReference type="InterPro" id="IPR001775">
    <property type="entry name" value="GspD/PilQ"/>
</dbReference>
<dbReference type="Pfam" id="PF00263">
    <property type="entry name" value="Secretin"/>
    <property type="match status" value="1"/>
</dbReference>
<dbReference type="InterPro" id="IPR011662">
    <property type="entry name" value="Secretin/TonB_short_N"/>
</dbReference>
<evidence type="ECO:0000256" key="5">
    <source>
        <dbReference type="ARBA" id="ARBA00022927"/>
    </source>
</evidence>
<dbReference type="EMBL" id="CAAJGR010000081">
    <property type="protein sequence ID" value="VHO03232.1"/>
    <property type="molecule type" value="Genomic_DNA"/>
</dbReference>
<feature type="region of interest" description="Disordered" evidence="9">
    <location>
        <begin position="460"/>
        <end position="484"/>
    </location>
</feature>
<evidence type="ECO:0000256" key="10">
    <source>
        <dbReference type="SAM" id="SignalP"/>
    </source>
</evidence>
<keyword evidence="4 10" id="KW-0732">Signal</keyword>
<evidence type="ECO:0000256" key="8">
    <source>
        <dbReference type="RuleBase" id="RU004004"/>
    </source>
</evidence>
<dbReference type="InterPro" id="IPR021731">
    <property type="entry name" value="AMIN_dom"/>
</dbReference>
<evidence type="ECO:0000256" key="7">
    <source>
        <dbReference type="ARBA" id="ARBA00023237"/>
    </source>
</evidence>
<protein>
    <submittedName>
        <fullName evidence="12">Type IV pilus biogenesis protein PilQ</fullName>
    </submittedName>
</protein>
<dbReference type="Gene3D" id="3.30.1370.120">
    <property type="match status" value="1"/>
</dbReference>
<dbReference type="Gene3D" id="2.60.40.3470">
    <property type="match status" value="1"/>
</dbReference>
<dbReference type="Gene3D" id="3.30.1370.130">
    <property type="match status" value="1"/>
</dbReference>
<dbReference type="NCBIfam" id="TIGR02515">
    <property type="entry name" value="IV_pilus_PilQ"/>
    <property type="match status" value="1"/>
</dbReference>
<comment type="subcellular location">
    <subcellularLocation>
        <location evidence="1 8">Cell outer membrane</location>
    </subcellularLocation>
</comment>
<dbReference type="PANTHER" id="PTHR30604">
    <property type="entry name" value="PROTEIN TRANSPORT PROTEIN HOFQ"/>
    <property type="match status" value="1"/>
</dbReference>
<feature type="chain" id="PRO_5019837304" evidence="10">
    <location>
        <begin position="32"/>
        <end position="688"/>
    </location>
</feature>
<keyword evidence="3 8" id="KW-0813">Transport</keyword>
<dbReference type="PROSITE" id="PS00875">
    <property type="entry name" value="T2SP_D"/>
    <property type="match status" value="1"/>
</dbReference>
<keyword evidence="7" id="KW-0998">Cell outer membrane</keyword>
<organism evidence="12">
    <name type="scientific">Rheinheimera sp. BAL341</name>
    <dbReference type="NCBI Taxonomy" id="1708203"/>
    <lineage>
        <taxon>Bacteria</taxon>
        <taxon>Pseudomonadati</taxon>
        <taxon>Pseudomonadota</taxon>
        <taxon>Gammaproteobacteria</taxon>
        <taxon>Chromatiales</taxon>
        <taxon>Chromatiaceae</taxon>
        <taxon>Rheinheimera</taxon>
    </lineage>
</organism>
<dbReference type="PRINTS" id="PR00811">
    <property type="entry name" value="BCTERIALGSPD"/>
</dbReference>
<dbReference type="Pfam" id="PF11741">
    <property type="entry name" value="AMIN"/>
    <property type="match status" value="1"/>
</dbReference>
<dbReference type="GO" id="GO:0009279">
    <property type="term" value="C:cell outer membrane"/>
    <property type="evidence" value="ECO:0007669"/>
    <property type="project" value="UniProtKB-SubCell"/>
</dbReference>
<feature type="signal peptide" evidence="10">
    <location>
        <begin position="1"/>
        <end position="31"/>
    </location>
</feature>
<evidence type="ECO:0000256" key="6">
    <source>
        <dbReference type="ARBA" id="ARBA00023136"/>
    </source>
</evidence>
<evidence type="ECO:0000256" key="3">
    <source>
        <dbReference type="ARBA" id="ARBA00022448"/>
    </source>
</evidence>